<evidence type="ECO:0000313" key="17">
    <source>
        <dbReference type="Ensembl" id="ENSOTSP00005070400.2"/>
    </source>
</evidence>
<comment type="similarity">
    <text evidence="4">Belongs to the major facilitator superfamily. Sugar transporter (TC 2.A.1.1) family. Glucose transporter subfamily.</text>
</comment>
<evidence type="ECO:0000259" key="16">
    <source>
        <dbReference type="PROSITE" id="PS50850"/>
    </source>
</evidence>
<dbReference type="InterPro" id="IPR005829">
    <property type="entry name" value="Sugar_transporter_CS"/>
</dbReference>
<keyword evidence="11 15" id="KW-0472">Membrane</keyword>
<comment type="subcellular location">
    <subcellularLocation>
        <location evidence="2">Cell membrane</location>
        <location evidence="2">Sarcolemma</location>
    </subcellularLocation>
    <subcellularLocation>
        <location evidence="3">Cell membrane</location>
        <topology evidence="3">Multi-pass membrane protein</topology>
    </subcellularLocation>
</comment>
<evidence type="ECO:0000256" key="4">
    <source>
        <dbReference type="ARBA" id="ARBA00007004"/>
    </source>
</evidence>
<dbReference type="GO" id="GO:0005353">
    <property type="term" value="F:fructose transmembrane transporter activity"/>
    <property type="evidence" value="ECO:0007669"/>
    <property type="project" value="UniProtKB-ARBA"/>
</dbReference>
<dbReference type="InterPro" id="IPR005828">
    <property type="entry name" value="MFS_sugar_transport-like"/>
</dbReference>
<dbReference type="InterPro" id="IPR020846">
    <property type="entry name" value="MFS_dom"/>
</dbReference>
<dbReference type="PROSITE" id="PS00217">
    <property type="entry name" value="SUGAR_TRANSPORT_2"/>
    <property type="match status" value="1"/>
</dbReference>
<dbReference type="Pfam" id="PF00083">
    <property type="entry name" value="Sugar_tr"/>
    <property type="match status" value="1"/>
</dbReference>
<feature type="transmembrane region" description="Helical" evidence="15">
    <location>
        <begin position="382"/>
        <end position="400"/>
    </location>
</feature>
<keyword evidence="18" id="KW-1185">Reference proteome</keyword>
<evidence type="ECO:0000256" key="5">
    <source>
        <dbReference type="ARBA" id="ARBA00015973"/>
    </source>
</evidence>
<dbReference type="Proteomes" id="UP000694402">
    <property type="component" value="Unassembled WGS sequence"/>
</dbReference>
<evidence type="ECO:0000256" key="15">
    <source>
        <dbReference type="SAM" id="Phobius"/>
    </source>
</evidence>
<feature type="transmembrane region" description="Helical" evidence="15">
    <location>
        <begin position="289"/>
        <end position="315"/>
    </location>
</feature>
<accession>A0A8C8HU74</accession>
<gene>
    <name evidence="17" type="primary">slc2a9l1</name>
</gene>
<dbReference type="InterPro" id="IPR003663">
    <property type="entry name" value="Sugar/inositol_transpt"/>
</dbReference>
<feature type="transmembrane region" description="Helical" evidence="15">
    <location>
        <begin position="327"/>
        <end position="347"/>
    </location>
</feature>
<evidence type="ECO:0000313" key="18">
    <source>
        <dbReference type="Proteomes" id="UP000694402"/>
    </source>
</evidence>
<dbReference type="PANTHER" id="PTHR23503:SF130">
    <property type="entry name" value="SOLUTE CARRIER FAMILY 2 (FACILITATED GLUCOSE TRANSPORTER), MEMBER 9-LIKE 1"/>
    <property type="match status" value="1"/>
</dbReference>
<dbReference type="PROSITE" id="PS50850">
    <property type="entry name" value="MFS"/>
    <property type="match status" value="1"/>
</dbReference>
<name>A0A8C8HU74_ONCTS</name>
<feature type="transmembrane region" description="Helical" evidence="15">
    <location>
        <begin position="12"/>
        <end position="30"/>
    </location>
</feature>
<evidence type="ECO:0000256" key="2">
    <source>
        <dbReference type="ARBA" id="ARBA00004135"/>
    </source>
</evidence>
<dbReference type="GO" id="GO:0046323">
    <property type="term" value="P:D-glucose import"/>
    <property type="evidence" value="ECO:0007669"/>
    <property type="project" value="TreeGrafter"/>
</dbReference>
<keyword evidence="6 14" id="KW-0813">Transport</keyword>
<evidence type="ECO:0000256" key="10">
    <source>
        <dbReference type="ARBA" id="ARBA00022989"/>
    </source>
</evidence>
<dbReference type="Gene3D" id="1.20.1250.20">
    <property type="entry name" value="MFS general substrate transporter like domains"/>
    <property type="match status" value="1"/>
</dbReference>
<dbReference type="AlphaFoldDB" id="A0A8C8HU74"/>
<dbReference type="GO" id="GO:0070837">
    <property type="term" value="P:dehydroascorbic acid transport"/>
    <property type="evidence" value="ECO:0007669"/>
    <property type="project" value="TreeGrafter"/>
</dbReference>
<keyword evidence="7" id="KW-1003">Cell membrane</keyword>
<dbReference type="InterPro" id="IPR045263">
    <property type="entry name" value="GLUT"/>
</dbReference>
<reference evidence="17" key="1">
    <citation type="submission" date="2025-08" db="UniProtKB">
        <authorList>
            <consortium name="Ensembl"/>
        </authorList>
    </citation>
    <scope>IDENTIFICATION</scope>
</reference>
<proteinExistence type="inferred from homology"/>
<feature type="transmembrane region" description="Helical" evidence="15">
    <location>
        <begin position="451"/>
        <end position="471"/>
    </location>
</feature>
<evidence type="ECO:0000256" key="8">
    <source>
        <dbReference type="ARBA" id="ARBA00022597"/>
    </source>
</evidence>
<dbReference type="GO" id="GO:1990539">
    <property type="term" value="P:fructose import across plasma membrane"/>
    <property type="evidence" value="ECO:0007669"/>
    <property type="project" value="UniProtKB-ARBA"/>
</dbReference>
<protein>
    <recommendedName>
        <fullName evidence="5">Solute carrier family 2, facilitated glucose transporter member 5</fullName>
    </recommendedName>
    <alternativeName>
        <fullName evidence="13">Fructose transporter</fullName>
    </alternativeName>
    <alternativeName>
        <fullName evidence="12">Glucose transporter type 5, small intestine</fullName>
    </alternativeName>
</protein>
<keyword evidence="9 15" id="KW-0812">Transmembrane</keyword>
<evidence type="ECO:0000256" key="11">
    <source>
        <dbReference type="ARBA" id="ARBA00023136"/>
    </source>
</evidence>
<evidence type="ECO:0000256" key="1">
    <source>
        <dbReference type="ARBA" id="ARBA00000590"/>
    </source>
</evidence>
<reference evidence="17" key="2">
    <citation type="submission" date="2025-09" db="UniProtKB">
        <authorList>
            <consortium name="Ensembl"/>
        </authorList>
    </citation>
    <scope>IDENTIFICATION</scope>
</reference>
<dbReference type="Ensembl" id="ENSOTST00005076416.2">
    <property type="protein sequence ID" value="ENSOTSP00005070400.2"/>
    <property type="gene ID" value="ENSOTSG00005033386.2"/>
</dbReference>
<evidence type="ECO:0000256" key="3">
    <source>
        <dbReference type="ARBA" id="ARBA00004651"/>
    </source>
</evidence>
<dbReference type="NCBIfam" id="TIGR00879">
    <property type="entry name" value="SP"/>
    <property type="match status" value="1"/>
</dbReference>
<comment type="catalytic activity">
    <reaction evidence="1">
        <text>D-fructose(out) = D-fructose(in)</text>
        <dbReference type="Rhea" id="RHEA:60372"/>
        <dbReference type="ChEBI" id="CHEBI:37721"/>
    </reaction>
</comment>
<sequence>METLLRHLTRGNALVFIIILGIGGSFQNGFHVTVISSPSPGCRLSVSTTMSVCLQYIWSFINSSWIGRYEETPPAQTVKLLWSAIVSLYAVGGLLGSMSVRCIAGRFGRKRAMIWNNVVNIVAAVIMFTSRGANSFEMILIARFLFGFNTGLGVNIHAIYLGESSPKKIRGMVTLTSATFLSIGKLSGQFVGLREILGREDSWNILLCVSTCFSVVQLLTLPFFPEAPRYLLIEKGNAEACKKALQSLWGRGEYKLEMTEMVLEQAAIKGETSKTLLELLRDRSVRWQLITMVVVYGCIQFSGITAISVFSFDIFKEAGIPLDKIRYVTLGVGVSEVLTSITCGLLIESVGRRALLWGGFGAMSAIMILITITLNLKDYSFWIPYSTVGLIFLFVIFYGGGPAGVLPSLTHEIFIQSCRPAAFVFTGILRWLGFSVLGLVFPFLIELLKSVSFVLFACMCLLASFYIFFYLPETKGKTLLEISEEFKNITLCENPLSVDKTLETRL</sequence>
<evidence type="ECO:0000256" key="9">
    <source>
        <dbReference type="ARBA" id="ARBA00022692"/>
    </source>
</evidence>
<evidence type="ECO:0000256" key="12">
    <source>
        <dbReference type="ARBA" id="ARBA00029961"/>
    </source>
</evidence>
<feature type="transmembrane region" description="Helical" evidence="15">
    <location>
        <begin position="81"/>
        <end position="100"/>
    </location>
</feature>
<dbReference type="GO" id="GO:0055056">
    <property type="term" value="F:D-glucose transmembrane transporter activity"/>
    <property type="evidence" value="ECO:0007669"/>
    <property type="project" value="TreeGrafter"/>
</dbReference>
<feature type="transmembrane region" description="Helical" evidence="15">
    <location>
        <begin position="139"/>
        <end position="160"/>
    </location>
</feature>
<dbReference type="GO" id="GO:0042383">
    <property type="term" value="C:sarcolemma"/>
    <property type="evidence" value="ECO:0007669"/>
    <property type="project" value="UniProtKB-SubCell"/>
</dbReference>
<feature type="domain" description="Major facilitator superfamily (MFS) profile" evidence="16">
    <location>
        <begin position="17"/>
        <end position="475"/>
    </location>
</feature>
<feature type="transmembrane region" description="Helical" evidence="15">
    <location>
        <begin position="421"/>
        <end position="445"/>
    </location>
</feature>
<dbReference type="FunFam" id="1.20.1250.20:FF:001511">
    <property type="entry name" value="Solute carrier family 2, facilitated glucose transporter member 5"/>
    <property type="match status" value="1"/>
</dbReference>
<keyword evidence="10 15" id="KW-1133">Transmembrane helix</keyword>
<evidence type="ECO:0000256" key="7">
    <source>
        <dbReference type="ARBA" id="ARBA00022475"/>
    </source>
</evidence>
<dbReference type="PANTHER" id="PTHR23503">
    <property type="entry name" value="SOLUTE CARRIER FAMILY 2"/>
    <property type="match status" value="1"/>
</dbReference>
<evidence type="ECO:0000256" key="6">
    <source>
        <dbReference type="ARBA" id="ARBA00022448"/>
    </source>
</evidence>
<keyword evidence="8" id="KW-0762">Sugar transport</keyword>
<dbReference type="GeneTree" id="ENSGT00940000166173"/>
<feature type="transmembrane region" description="Helical" evidence="15">
    <location>
        <begin position="354"/>
        <end position="376"/>
    </location>
</feature>
<evidence type="ECO:0000256" key="14">
    <source>
        <dbReference type="RuleBase" id="RU003346"/>
    </source>
</evidence>
<organism evidence="17 18">
    <name type="scientific">Oncorhynchus tshawytscha</name>
    <name type="common">Chinook salmon</name>
    <name type="synonym">Salmo tshawytscha</name>
    <dbReference type="NCBI Taxonomy" id="74940"/>
    <lineage>
        <taxon>Eukaryota</taxon>
        <taxon>Metazoa</taxon>
        <taxon>Chordata</taxon>
        <taxon>Craniata</taxon>
        <taxon>Vertebrata</taxon>
        <taxon>Euteleostomi</taxon>
        <taxon>Actinopterygii</taxon>
        <taxon>Neopterygii</taxon>
        <taxon>Teleostei</taxon>
        <taxon>Protacanthopterygii</taxon>
        <taxon>Salmoniformes</taxon>
        <taxon>Salmonidae</taxon>
        <taxon>Salmoninae</taxon>
        <taxon>Oncorhynchus</taxon>
    </lineage>
</organism>
<evidence type="ECO:0000256" key="13">
    <source>
        <dbReference type="ARBA" id="ARBA00031099"/>
    </source>
</evidence>
<feature type="transmembrane region" description="Helical" evidence="15">
    <location>
        <begin position="112"/>
        <end position="133"/>
    </location>
</feature>
<dbReference type="InterPro" id="IPR036259">
    <property type="entry name" value="MFS_trans_sf"/>
</dbReference>
<dbReference type="SUPFAM" id="SSF103473">
    <property type="entry name" value="MFS general substrate transporter"/>
    <property type="match status" value="1"/>
</dbReference>